<feature type="transmembrane region" description="Helical" evidence="8">
    <location>
        <begin position="1066"/>
        <end position="1089"/>
    </location>
</feature>
<dbReference type="OrthoDB" id="412809at2759"/>
<dbReference type="SUPFAM" id="SSF160443">
    <property type="entry name" value="SMR domain-like"/>
    <property type="match status" value="1"/>
</dbReference>
<dbReference type="EMBL" id="CAMXCT020001587">
    <property type="protein sequence ID" value="CAL1144764.1"/>
    <property type="molecule type" value="Genomic_DNA"/>
</dbReference>
<dbReference type="InterPro" id="IPR002885">
    <property type="entry name" value="PPR_rpt"/>
</dbReference>
<name>A0A9P1CGT3_9DINO</name>
<reference evidence="11 12" key="2">
    <citation type="submission" date="2024-05" db="EMBL/GenBank/DDBJ databases">
        <authorList>
            <person name="Chen Y."/>
            <person name="Shah S."/>
            <person name="Dougan E. K."/>
            <person name="Thang M."/>
            <person name="Chan C."/>
        </authorList>
    </citation>
    <scope>NUCLEOTIDE SEQUENCE [LARGE SCALE GENOMIC DNA]</scope>
</reference>
<evidence type="ECO:0000256" key="2">
    <source>
        <dbReference type="ARBA" id="ARBA00022448"/>
    </source>
</evidence>
<feature type="transmembrane region" description="Helical" evidence="8">
    <location>
        <begin position="1095"/>
        <end position="1115"/>
    </location>
</feature>
<evidence type="ECO:0000256" key="1">
    <source>
        <dbReference type="ARBA" id="ARBA00004651"/>
    </source>
</evidence>
<feature type="transmembrane region" description="Helical" evidence="8">
    <location>
        <begin position="1136"/>
        <end position="1155"/>
    </location>
</feature>
<dbReference type="InterPro" id="IPR036063">
    <property type="entry name" value="Smr_dom_sf"/>
</dbReference>
<dbReference type="InterPro" id="IPR044566">
    <property type="entry name" value="RMV1-like"/>
</dbReference>
<evidence type="ECO:0000313" key="12">
    <source>
        <dbReference type="Proteomes" id="UP001152797"/>
    </source>
</evidence>
<evidence type="ECO:0000313" key="10">
    <source>
        <dbReference type="EMBL" id="CAI3991389.1"/>
    </source>
</evidence>
<dbReference type="GO" id="GO:0005886">
    <property type="term" value="C:plasma membrane"/>
    <property type="evidence" value="ECO:0007669"/>
    <property type="project" value="UniProtKB-SubCell"/>
</dbReference>
<evidence type="ECO:0000259" key="9">
    <source>
        <dbReference type="PROSITE" id="PS50828"/>
    </source>
</evidence>
<evidence type="ECO:0000256" key="4">
    <source>
        <dbReference type="ARBA" id="ARBA00022692"/>
    </source>
</evidence>
<evidence type="ECO:0000256" key="8">
    <source>
        <dbReference type="SAM" id="Phobius"/>
    </source>
</evidence>
<dbReference type="GO" id="GO:0015203">
    <property type="term" value="F:polyamine transmembrane transporter activity"/>
    <property type="evidence" value="ECO:0007669"/>
    <property type="project" value="UniProtKB-ARBA"/>
</dbReference>
<keyword evidence="5 8" id="KW-1133">Transmembrane helix</keyword>
<keyword evidence="12" id="KW-1185">Reference proteome</keyword>
<comment type="similarity">
    <text evidence="7">Belongs to the amino acid-polyamine-organocation (APC) superfamily. Polyamine:cation symporter (PHS) (TC 2.A.3.12) family.</text>
</comment>
<feature type="transmembrane region" description="Helical" evidence="8">
    <location>
        <begin position="1005"/>
        <end position="1023"/>
    </location>
</feature>
<accession>A0A9P1CGT3</accession>
<keyword evidence="6 8" id="KW-0472">Membrane</keyword>
<dbReference type="Pfam" id="PF13520">
    <property type="entry name" value="AA_permease_2"/>
    <property type="match status" value="1"/>
</dbReference>
<evidence type="ECO:0000256" key="5">
    <source>
        <dbReference type="ARBA" id="ARBA00022989"/>
    </source>
</evidence>
<dbReference type="Gene3D" id="1.20.1740.10">
    <property type="entry name" value="Amino acid/polyamine transporter I"/>
    <property type="match status" value="1"/>
</dbReference>
<feature type="transmembrane region" description="Helical" evidence="8">
    <location>
        <begin position="807"/>
        <end position="827"/>
    </location>
</feature>
<dbReference type="InterPro" id="IPR002293">
    <property type="entry name" value="AA/rel_permease1"/>
</dbReference>
<feature type="transmembrane region" description="Helical" evidence="8">
    <location>
        <begin position="775"/>
        <end position="795"/>
    </location>
</feature>
<feature type="transmembrane region" description="Helical" evidence="8">
    <location>
        <begin position="907"/>
        <end position="929"/>
    </location>
</feature>
<evidence type="ECO:0000313" key="11">
    <source>
        <dbReference type="EMBL" id="CAL4778701.1"/>
    </source>
</evidence>
<dbReference type="Gene3D" id="1.25.40.10">
    <property type="entry name" value="Tetratricopeptide repeat domain"/>
    <property type="match status" value="2"/>
</dbReference>
<comment type="caution">
    <text evidence="10">The sequence shown here is derived from an EMBL/GenBank/DDBJ whole genome shotgun (WGS) entry which is preliminary data.</text>
</comment>
<evidence type="ECO:0000256" key="7">
    <source>
        <dbReference type="ARBA" id="ARBA00024041"/>
    </source>
</evidence>
<dbReference type="PANTHER" id="PTHR45826:SF2">
    <property type="entry name" value="AMINO ACID TRANSPORTER"/>
    <property type="match status" value="1"/>
</dbReference>
<reference evidence="10" key="1">
    <citation type="submission" date="2022-10" db="EMBL/GenBank/DDBJ databases">
        <authorList>
            <person name="Chen Y."/>
            <person name="Dougan E. K."/>
            <person name="Chan C."/>
            <person name="Rhodes N."/>
            <person name="Thang M."/>
        </authorList>
    </citation>
    <scope>NUCLEOTIDE SEQUENCE</scope>
</reference>
<dbReference type="Gene3D" id="3.30.1370.110">
    <property type="match status" value="1"/>
</dbReference>
<comment type="subcellular location">
    <subcellularLocation>
        <location evidence="1">Cell membrane</location>
        <topology evidence="1">Multi-pass membrane protein</topology>
    </subcellularLocation>
</comment>
<evidence type="ECO:0000256" key="3">
    <source>
        <dbReference type="ARBA" id="ARBA00022475"/>
    </source>
</evidence>
<keyword evidence="3" id="KW-1003">Cell membrane</keyword>
<organism evidence="10">
    <name type="scientific">Cladocopium goreaui</name>
    <dbReference type="NCBI Taxonomy" id="2562237"/>
    <lineage>
        <taxon>Eukaryota</taxon>
        <taxon>Sar</taxon>
        <taxon>Alveolata</taxon>
        <taxon>Dinophyceae</taxon>
        <taxon>Suessiales</taxon>
        <taxon>Symbiodiniaceae</taxon>
        <taxon>Cladocopium</taxon>
    </lineage>
</organism>
<dbReference type="Proteomes" id="UP001152797">
    <property type="component" value="Unassembled WGS sequence"/>
</dbReference>
<dbReference type="Pfam" id="PF13812">
    <property type="entry name" value="PPR_3"/>
    <property type="match status" value="1"/>
</dbReference>
<feature type="transmembrane region" description="Helical" evidence="8">
    <location>
        <begin position="580"/>
        <end position="599"/>
    </location>
</feature>
<keyword evidence="2" id="KW-0813">Transport</keyword>
<feature type="domain" description="Smr" evidence="9">
    <location>
        <begin position="451"/>
        <end position="525"/>
    </location>
</feature>
<dbReference type="PANTHER" id="PTHR45826">
    <property type="entry name" value="POLYAMINE TRANSPORTER PUT1"/>
    <property type="match status" value="1"/>
</dbReference>
<keyword evidence="4 8" id="KW-0812">Transmembrane</keyword>
<gene>
    <name evidence="10" type="ORF">C1SCF055_LOCUS18305</name>
</gene>
<evidence type="ECO:0000256" key="6">
    <source>
        <dbReference type="ARBA" id="ARBA00023136"/>
    </source>
</evidence>
<protein>
    <submittedName>
        <fullName evidence="11">Amino acid transporter</fullName>
    </submittedName>
</protein>
<dbReference type="EMBL" id="CAMXCT030001587">
    <property type="protein sequence ID" value="CAL4778701.1"/>
    <property type="molecule type" value="Genomic_DNA"/>
</dbReference>
<dbReference type="InterPro" id="IPR002625">
    <property type="entry name" value="Smr_dom"/>
</dbReference>
<dbReference type="InterPro" id="IPR011990">
    <property type="entry name" value="TPR-like_helical_dom_sf"/>
</dbReference>
<feature type="transmembrane region" description="Helical" evidence="8">
    <location>
        <begin position="1029"/>
        <end position="1046"/>
    </location>
</feature>
<proteinExistence type="inferred from homology"/>
<dbReference type="PROSITE" id="PS50828">
    <property type="entry name" value="SMR"/>
    <property type="match status" value="1"/>
</dbReference>
<dbReference type="EMBL" id="CAMXCT010001587">
    <property type="protein sequence ID" value="CAI3991389.1"/>
    <property type="molecule type" value="Genomic_DNA"/>
</dbReference>
<sequence length="1543" mass="169479">MLAAWRRPWRLGRAAERWGRWPWGKQGTAQLAHFHEDMGDVVMALAKETRWAHAVELARRQPYWRTYQNAIEACRQGSQWDWCVQLLKEMQIHSHRPSATAYGMVASTLGRSMQWSKALQVIQDMTGGDVPLNLKIFSAVLSGCGQAREWQVAISVLADAEQHQLQLDIVSCNAAMMACKHSAWEVCQYLLHHSMARRQLTPSVVTLAQLVEAYGHGTRWAEALQSLQGAHRFSLQPDVVLVNATATAAVRGSGWPSALSLFQELPKRSLRADLVTANTLLTAWQVASGWQETLQVLQSFPRWSLRPTTISYNTTMTSALRGQRWPLVLELMAEMRRRKLRFSDSSFNVLASVYEQNSAWEDALQCLAVAAQEGLQLSSLTMAVVVSASRKAMQWHSVMALLEELQDSHLDHVFRAAHMASCVDAGDLPSALAAYRELPLRGAAGRRWNVLDLHDLQPEEARLAVRCALLDLVQSKPWPPSGLTLITGRGSHSEGGQSILQPAVMQLLQELQVEAHQKQGRVRIPLRSLMDFVRGKLVLRYLGNFTCFNVAVGPQEKPDGFTFHRSNIHERRRLATFARLFPLFCFLGVVACAAVSFALSERMLLTFCVGNSITPQGRALGFAWDLPRGTEAILNVSLGMSYSGVLCLLGIRKVAQELRSEAVEVVQEEGIQHVIVIANYKEAGDGKGVGTELSLLALSAIIYYSVSGGPYGAEDAVASAGPLLSLAGFLLMPLVWSLPEALVTAELATTFPSNAGFVEWVTAAFGPFWGFQEGFLSWISSVADAALYPVLFRQYLEELWPQMSGGLYGQIFVLGVTLLMAALNYAGLSIVGWVAFLLAGFVLSPFVYMVVVGLPQISMERLLVSPPVSEVQWSDFLNTLFWNLNYWDTASTLAGEVDEVKTTYPKALAVAMVAVVLSYFLPLLVGLGVPGNHWRDWQDGQFALLGQRLGGRILKSWVICGAAVSCLGQQLSEMAEAAFQLQGMAEDGWLPTCFARRSRFDTPSLPLLVITILVLVLSMSSSFQSIIQMLNGVYCVAQVIEFSAFLHLRRKHNDLERPFRVPCSSFAACCFLLFMPFTFCIVLLVMPFFSGDVLQIASLLCSILLGLLLYQLLELSRRTSASQTTICRATAKSRPLTMFALRSAVALTCLVAAAGRRHSDSYLTPEVGQAEEKTAEALESITPHGGDGHLIPLSASFQVAPTMGDMPVKTRMTLLMSHVSTAASEIGIVCQLTAKDEVSATNFAQALTDFYAAQIKLIGRAPPVTLEFSAPGRQVLIKVKGFPKEATQHFVAAVEGFASNLGHVNASVDLDFDMREVMAHLSNDTVLYEELYKGFRYSVDASLSKALENLLASMVPDTTVPGAPFSGQAVARKLFSFFTGASADVKVAFDESVRQDLIRSMPFVNMSYGTLVSLYRPLVSMYPTHLRGTDIALKTLNIISTMERIETLDTWEITGLPGLQLMAVGNTSSGSFEFLSKLAKDAGLVEVLRNTSTMFPPEYHYPEPSYIASTPVPSYTSTTTLVPSYIATAGITSNTSMDKFVNS</sequence>
<feature type="transmembrane region" description="Helical" evidence="8">
    <location>
        <begin position="833"/>
        <end position="854"/>
    </location>
</feature>